<organism evidence="2 3">
    <name type="scientific">Microdochium bolleyi</name>
    <dbReference type="NCBI Taxonomy" id="196109"/>
    <lineage>
        <taxon>Eukaryota</taxon>
        <taxon>Fungi</taxon>
        <taxon>Dikarya</taxon>
        <taxon>Ascomycota</taxon>
        <taxon>Pezizomycotina</taxon>
        <taxon>Sordariomycetes</taxon>
        <taxon>Xylariomycetidae</taxon>
        <taxon>Xylariales</taxon>
        <taxon>Microdochiaceae</taxon>
        <taxon>Microdochium</taxon>
    </lineage>
</organism>
<keyword evidence="3" id="KW-1185">Reference proteome</keyword>
<dbReference type="OrthoDB" id="4785197at2759"/>
<gene>
    <name evidence="2" type="ORF">Micbo1qcDRAFT_180305</name>
</gene>
<reference evidence="3" key="1">
    <citation type="submission" date="2016-02" db="EMBL/GenBank/DDBJ databases">
        <title>Draft genome sequence of Microdochium bolleyi, a fungal endophyte of beachgrass.</title>
        <authorList>
            <consortium name="DOE Joint Genome Institute"/>
            <person name="David A.S."/>
            <person name="May G."/>
            <person name="Haridas S."/>
            <person name="Lim J."/>
            <person name="Wang M."/>
            <person name="Labutti K."/>
            <person name="Lipzen A."/>
            <person name="Barry K."/>
            <person name="Grigoriev I.V."/>
        </authorList>
    </citation>
    <scope>NUCLEOTIDE SEQUENCE [LARGE SCALE GENOMIC DNA]</scope>
    <source>
        <strain evidence="3">J235TASD1</strain>
    </source>
</reference>
<dbReference type="InterPro" id="IPR056632">
    <property type="entry name" value="DUF7730"/>
</dbReference>
<evidence type="ECO:0000313" key="3">
    <source>
        <dbReference type="Proteomes" id="UP000070501"/>
    </source>
</evidence>
<dbReference type="Proteomes" id="UP000070501">
    <property type="component" value="Unassembled WGS sequence"/>
</dbReference>
<name>A0A136IMD4_9PEZI</name>
<accession>A0A136IMD4</accession>
<evidence type="ECO:0000259" key="1">
    <source>
        <dbReference type="Pfam" id="PF24864"/>
    </source>
</evidence>
<dbReference type="Pfam" id="PF24864">
    <property type="entry name" value="DUF7730"/>
    <property type="match status" value="1"/>
</dbReference>
<dbReference type="AlphaFoldDB" id="A0A136IMD4"/>
<protein>
    <recommendedName>
        <fullName evidence="1">DUF7730 domain-containing protein</fullName>
    </recommendedName>
</protein>
<feature type="domain" description="DUF7730" evidence="1">
    <location>
        <begin position="5"/>
        <end position="86"/>
    </location>
</feature>
<sequence length="264" mass="29948">MPRVKQPASSFLSKLPVELRDAVYEHYMLNYVENAADTIVRPDPRPPQCMCFLEIEGEENGDSDSPSSGPPLARTCRQVASELAATAARFLKITMSSDATTAFVDVERHMRMQASLPRRCTWTSVRYLHLEYRTWLRDGEHRPVALGCLGDSLARQYGGRLVNLETLRITIILPRFMPRTAWGVGILLVGATDYTLSCATPFLKLLSLQSVELTRVFSQRGIDDMCSDHPHLRVWRGRRCVDGDLGIADWDEVREYSNHEFELC</sequence>
<proteinExistence type="predicted"/>
<dbReference type="InParanoid" id="A0A136IMD4"/>
<dbReference type="EMBL" id="KQ964271">
    <property type="protein sequence ID" value="KXJ86103.1"/>
    <property type="molecule type" value="Genomic_DNA"/>
</dbReference>
<evidence type="ECO:0000313" key="2">
    <source>
        <dbReference type="EMBL" id="KXJ86103.1"/>
    </source>
</evidence>